<keyword evidence="1" id="KW-0732">Signal</keyword>
<proteinExistence type="predicted"/>
<reference evidence="2 3" key="1">
    <citation type="submission" date="2020-08" db="EMBL/GenBank/DDBJ databases">
        <title>Functional genomics of gut bacteria from endangered species of beetles.</title>
        <authorList>
            <person name="Carlos-Shanley C."/>
        </authorList>
    </citation>
    <scope>NUCLEOTIDE SEQUENCE [LARGE SCALE GENOMIC DNA]</scope>
    <source>
        <strain evidence="2 3">S00202</strain>
    </source>
</reference>
<evidence type="ECO:0000313" key="2">
    <source>
        <dbReference type="EMBL" id="MBB6341598.1"/>
    </source>
</evidence>
<sequence>MKTVSVLLSSMALVLSAEAHASFRCESKIASEGDRTSEVESKCGQPASREMLGYTTDKQGNREMQIEEWVYGPINGMYYYLRFEGGRLDSVTSKRQQ</sequence>
<feature type="chain" id="PRO_5030875876" description="DUF2845 domain-containing protein" evidence="1">
    <location>
        <begin position="22"/>
        <end position="97"/>
    </location>
</feature>
<evidence type="ECO:0000256" key="1">
    <source>
        <dbReference type="SAM" id="SignalP"/>
    </source>
</evidence>
<dbReference type="EMBL" id="JACHLL010000002">
    <property type="protein sequence ID" value="MBB6341598.1"/>
    <property type="molecule type" value="Genomic_DNA"/>
</dbReference>
<protein>
    <recommendedName>
        <fullName evidence="4">DUF2845 domain-containing protein</fullName>
    </recommendedName>
</protein>
<gene>
    <name evidence="2" type="ORF">HNP49_001755</name>
</gene>
<comment type="caution">
    <text evidence="2">The sequence shown here is derived from an EMBL/GenBank/DDBJ whole genome shotgun (WGS) entry which is preliminary data.</text>
</comment>
<dbReference type="Proteomes" id="UP000557193">
    <property type="component" value="Unassembled WGS sequence"/>
</dbReference>
<feature type="signal peptide" evidence="1">
    <location>
        <begin position="1"/>
        <end position="21"/>
    </location>
</feature>
<evidence type="ECO:0008006" key="4">
    <source>
        <dbReference type="Google" id="ProtNLM"/>
    </source>
</evidence>
<dbReference type="AlphaFoldDB" id="A0A7X0ERV7"/>
<evidence type="ECO:0000313" key="3">
    <source>
        <dbReference type="Proteomes" id="UP000557193"/>
    </source>
</evidence>
<dbReference type="Pfam" id="PF11006">
    <property type="entry name" value="DUF2845"/>
    <property type="match status" value="1"/>
</dbReference>
<keyword evidence="3" id="KW-1185">Reference proteome</keyword>
<organism evidence="2 3">
    <name type="scientific">Pseudomonas fluvialis</name>
    <dbReference type="NCBI Taxonomy" id="1793966"/>
    <lineage>
        <taxon>Bacteria</taxon>
        <taxon>Pseudomonadati</taxon>
        <taxon>Pseudomonadota</taxon>
        <taxon>Gammaproteobacteria</taxon>
        <taxon>Pseudomonadales</taxon>
        <taxon>Pseudomonadaceae</taxon>
        <taxon>Pseudomonas</taxon>
    </lineage>
</organism>
<accession>A0A7X0ERV7</accession>
<dbReference type="InterPro" id="IPR021268">
    <property type="entry name" value="DUF2845"/>
</dbReference>
<name>A0A7X0ERV7_9PSED</name>
<dbReference type="RefSeq" id="WP_184682420.1">
    <property type="nucleotide sequence ID" value="NZ_JACHLL010000002.1"/>
</dbReference>